<protein>
    <submittedName>
        <fullName evidence="14">Male gamete fusion factor family protein</fullName>
    </submittedName>
</protein>
<dbReference type="VEuPathDB" id="TriTrypDB:LdCL_350009600"/>
<dbReference type="Pfam" id="PF10699">
    <property type="entry name" value="HAP2-GCS1"/>
    <property type="match status" value="1"/>
</dbReference>
<evidence type="ECO:0000313" key="14">
    <source>
        <dbReference type="EMBL" id="TPP44333.1"/>
    </source>
</evidence>
<feature type="domain" description="Generative cell specific-1/HAP2" evidence="13">
    <location>
        <begin position="198"/>
        <end position="666"/>
    </location>
</feature>
<comment type="caution">
    <text evidence="14">The sequence shown here is derived from an EMBL/GenBank/DDBJ whole genome shotgun (WGS) entry which is preliminary data.</text>
</comment>
<dbReference type="PANTHER" id="PTHR31764:SF0">
    <property type="entry name" value="GENERATIVE CELL SPECIFIC-1_HAP2 DOMAIN-CONTAINING PROTEIN"/>
    <property type="match status" value="1"/>
</dbReference>
<evidence type="ECO:0000256" key="5">
    <source>
        <dbReference type="ARBA" id="ARBA00022729"/>
    </source>
</evidence>
<keyword evidence="10" id="KW-0278">Fertilization</keyword>
<evidence type="ECO:0000256" key="6">
    <source>
        <dbReference type="ARBA" id="ARBA00022989"/>
    </source>
</evidence>
<dbReference type="GO" id="GO:0008289">
    <property type="term" value="F:lipid binding"/>
    <property type="evidence" value="ECO:0007669"/>
    <property type="project" value="UniProtKB-KW"/>
</dbReference>
<dbReference type="Proteomes" id="UP000318447">
    <property type="component" value="Unassembled WGS sequence"/>
</dbReference>
<evidence type="ECO:0000259" key="13">
    <source>
        <dbReference type="Pfam" id="PF10699"/>
    </source>
</evidence>
<evidence type="ECO:0000256" key="10">
    <source>
        <dbReference type="ARBA" id="ARBA00023279"/>
    </source>
</evidence>
<accession>A0A504X7J4</accession>
<dbReference type="VEuPathDB" id="TriTrypDB:LdBPK_350450.1"/>
<feature type="region of interest" description="Disordered" evidence="11">
    <location>
        <begin position="895"/>
        <end position="944"/>
    </location>
</feature>
<evidence type="ECO:0000256" key="2">
    <source>
        <dbReference type="ARBA" id="ARBA00010929"/>
    </source>
</evidence>
<dbReference type="AlphaFoldDB" id="A0A504X7J4"/>
<evidence type="ECO:0000256" key="3">
    <source>
        <dbReference type="ARBA" id="ARBA00022475"/>
    </source>
</evidence>
<dbReference type="PANTHER" id="PTHR31764">
    <property type="entry name" value="PROTEIN HAPLESS 2"/>
    <property type="match status" value="1"/>
</dbReference>
<comment type="similarity">
    <text evidence="2">Belongs to the HAP2/GCS1 family.</text>
</comment>
<feature type="transmembrane region" description="Helical" evidence="12">
    <location>
        <begin position="155"/>
        <end position="175"/>
    </location>
</feature>
<sequence>MQSREERSRLSGASLSTLSVDASHAFFSPPLAAAAPTVSLIRTSVTAGLVALMPRAYVVTRHPAATENAMPHHRAHSSEGGKSGVLPSSRVSLLAILCGYLALTAALVASEPARKSGLVVLLVWVYRMTRETMRAYLAPQSRCSLCRSPKPRRHALAQVTVCIAVLCVSLLVRLACPARAAFVSSSLISYCSDSGDENISCTKKMVVTVTVEGEQLPGEESLLFLNSATDMTVNNGTAVQFSPLRITTSRSAVRYRYPLFYVQNYNAKPYEATVKGSLLNQCNADFNADTATCGLAYDAAGKAIPYSQGFCCDCSMCQTLGLCQPDARANAACNIFDKYTTASCLRFAQRWYSGYTIGGYMTWYTVNLTLSRNVSGSGGAGAAEKVVMHLSPSNNGETAGEGWDVMARIVGTYAPVDQPLDLTSRMLFAPAIPPNDARVQAGAAEWLLLPTNLVTLDGRECDKVGVSYEAFASQGNKCNLRPGSCLSSQLEDYRTADLQRIAAGNKGQYMATSFGDFNLENDAATSPYISYLAASPAATMISITVSADDLEYTVGLVSGKIVSADLNKPTLQAGTADGVMTVMVRNTAAVTGRLVVGMLNCSDGVFPMTAQKLSLAAQQQAAVTFKVYVQNSYASGKASCTVVVRNAHEAITDLRVVSWKESSAASCLNCRTLDIACAVRRRCWQLILLDLFVYLLIIAVVLCVIFFWRVFCCCLYLLGRQHRRGSGGEAEPKNEASRWGGCWKRRGESGGTSSSRHTDHKNSGSSDAPLQAAAPVSPAPPSAPAMMYVPTPICYEPAPFTTRSGGVEAASSAASFTPPLQALPPPPAVLHPLALMPPPRWCPYGNEEAVVPGEGPCAAHAFPPHSPIGSFAFAAPPACPALRYGEEWNRCGSATSMSPLTPSRSTQEGSPYNEEARCTPRAFQRSWASTPRPPQSPGANAPYL</sequence>
<evidence type="ECO:0000256" key="12">
    <source>
        <dbReference type="SAM" id="Phobius"/>
    </source>
</evidence>
<evidence type="ECO:0000313" key="15">
    <source>
        <dbReference type="Proteomes" id="UP000318447"/>
    </source>
</evidence>
<reference evidence="15" key="1">
    <citation type="submission" date="2019-02" db="EMBL/GenBank/DDBJ databases">
        <title>FDA dAtabase for Regulatory Grade micrObial Sequences (FDA-ARGOS): Supporting development and validation of Infectious Disease Dx tests.</title>
        <authorList>
            <person name="Duncan R."/>
            <person name="Fisher C."/>
            <person name="Tallon L."/>
            <person name="Sadzewicz L."/>
            <person name="Sengamalay N."/>
            <person name="Ott S."/>
            <person name="Godinez A."/>
            <person name="Nagaraj S."/>
            <person name="Vavikolanu K."/>
            <person name="Nadendla S."/>
            <person name="Aluvathingal J."/>
            <person name="Sichtig H."/>
        </authorList>
    </citation>
    <scope>NUCLEOTIDE SEQUENCE [LARGE SCALE GENOMIC DNA]</scope>
    <source>
        <strain evidence="15">FDAARGOS_361</strain>
    </source>
</reference>
<feature type="transmembrane region" description="Helical" evidence="12">
    <location>
        <begin position="691"/>
        <end position="718"/>
    </location>
</feature>
<evidence type="ECO:0000256" key="11">
    <source>
        <dbReference type="SAM" id="MobiDB-lite"/>
    </source>
</evidence>
<gene>
    <name evidence="14" type="ORF">CGC21_5830</name>
</gene>
<dbReference type="GO" id="GO:0005886">
    <property type="term" value="C:plasma membrane"/>
    <property type="evidence" value="ECO:0007669"/>
    <property type="project" value="UniProtKB-SubCell"/>
</dbReference>
<comment type="subcellular location">
    <subcellularLocation>
        <location evidence="1">Cell membrane</location>
        <topology evidence="1">Single-pass type I membrane protein</topology>
    </subcellularLocation>
</comment>
<dbReference type="InterPro" id="IPR018928">
    <property type="entry name" value="HAP2/GCS1_dom"/>
</dbReference>
<name>A0A504X7J4_LEIDO</name>
<evidence type="ECO:0000256" key="9">
    <source>
        <dbReference type="ARBA" id="ARBA00023157"/>
    </source>
</evidence>
<dbReference type="EMBL" id="RHLC01000003">
    <property type="protein sequence ID" value="TPP44333.1"/>
    <property type="molecule type" value="Genomic_DNA"/>
</dbReference>
<feature type="region of interest" description="Disordered" evidence="11">
    <location>
        <begin position="723"/>
        <end position="778"/>
    </location>
</feature>
<keyword evidence="8 12" id="KW-0472">Membrane</keyword>
<organism evidence="14 15">
    <name type="scientific">Leishmania donovani</name>
    <dbReference type="NCBI Taxonomy" id="5661"/>
    <lineage>
        <taxon>Eukaryota</taxon>
        <taxon>Discoba</taxon>
        <taxon>Euglenozoa</taxon>
        <taxon>Kinetoplastea</taxon>
        <taxon>Metakinetoplastina</taxon>
        <taxon>Trypanosomatida</taxon>
        <taxon>Trypanosomatidae</taxon>
        <taxon>Leishmaniinae</taxon>
        <taxon>Leishmania</taxon>
    </lineage>
</organism>
<dbReference type="VEuPathDB" id="TriTrypDB:LDHU3_35.0610"/>
<feature type="compositionally biased region" description="Polar residues" evidence="11">
    <location>
        <begin position="895"/>
        <end position="910"/>
    </location>
</feature>
<keyword evidence="5" id="KW-0732">Signal</keyword>
<keyword evidence="6 12" id="KW-1133">Transmembrane helix</keyword>
<evidence type="ECO:0000256" key="8">
    <source>
        <dbReference type="ARBA" id="ARBA00023136"/>
    </source>
</evidence>
<dbReference type="InterPro" id="IPR040326">
    <property type="entry name" value="HAP2/GCS1"/>
</dbReference>
<proteinExistence type="inferred from homology"/>
<dbReference type="GO" id="GO:0007338">
    <property type="term" value="P:single fertilization"/>
    <property type="evidence" value="ECO:0007669"/>
    <property type="project" value="UniProtKB-KW"/>
</dbReference>
<keyword evidence="9" id="KW-1015">Disulfide bond</keyword>
<keyword evidence="3" id="KW-1003">Cell membrane</keyword>
<evidence type="ECO:0000256" key="4">
    <source>
        <dbReference type="ARBA" id="ARBA00022692"/>
    </source>
</evidence>
<feature type="transmembrane region" description="Helical" evidence="12">
    <location>
        <begin position="91"/>
        <end position="109"/>
    </location>
</feature>
<evidence type="ECO:0000256" key="7">
    <source>
        <dbReference type="ARBA" id="ARBA00023121"/>
    </source>
</evidence>
<keyword evidence="7" id="KW-0446">Lipid-binding</keyword>
<keyword evidence="4 12" id="KW-0812">Transmembrane</keyword>
<evidence type="ECO:0000256" key="1">
    <source>
        <dbReference type="ARBA" id="ARBA00004251"/>
    </source>
</evidence>